<feature type="compositionally biased region" description="Polar residues" evidence="9">
    <location>
        <begin position="505"/>
        <end position="520"/>
    </location>
</feature>
<evidence type="ECO:0000256" key="1">
    <source>
        <dbReference type="ARBA" id="ARBA00004123"/>
    </source>
</evidence>
<feature type="domain" description="PARP catalytic" evidence="11">
    <location>
        <begin position="1953"/>
        <end position="2164"/>
    </location>
</feature>
<evidence type="ECO:0000256" key="2">
    <source>
        <dbReference type="ARBA" id="ARBA00022676"/>
    </source>
</evidence>
<feature type="compositionally biased region" description="Polar residues" evidence="9">
    <location>
        <begin position="252"/>
        <end position="261"/>
    </location>
</feature>
<protein>
    <recommendedName>
        <fullName evidence="7">Poly [ADP-ribose] polymerase</fullName>
        <shortName evidence="7">PARP</shortName>
        <ecNumber evidence="7">2.4.2.-</ecNumber>
    </recommendedName>
</protein>
<dbReference type="InterPro" id="IPR034464">
    <property type="entry name" value="PAR10_RRM1_2"/>
</dbReference>
<feature type="compositionally biased region" description="Basic and acidic residues" evidence="9">
    <location>
        <begin position="588"/>
        <end position="602"/>
    </location>
</feature>
<dbReference type="SUPFAM" id="SSF52949">
    <property type="entry name" value="Macro domain-like"/>
    <property type="match status" value="2"/>
</dbReference>
<evidence type="ECO:0000313" key="14">
    <source>
        <dbReference type="Proteomes" id="UP001634394"/>
    </source>
</evidence>
<dbReference type="InterPro" id="IPR052056">
    <property type="entry name" value="Mono-ARTD/PARP"/>
</dbReference>
<name>A0ABD3VQH5_SINWO</name>
<dbReference type="SMART" id="SM00506">
    <property type="entry name" value="A1pp"/>
    <property type="match status" value="2"/>
</dbReference>
<dbReference type="PROSITE" id="PS51059">
    <property type="entry name" value="PARP_CATALYTIC"/>
    <property type="match status" value="1"/>
</dbReference>
<feature type="region of interest" description="Disordered" evidence="9">
    <location>
        <begin position="461"/>
        <end position="481"/>
    </location>
</feature>
<keyword evidence="14" id="KW-1185">Reference proteome</keyword>
<evidence type="ECO:0000256" key="9">
    <source>
        <dbReference type="SAM" id="MobiDB-lite"/>
    </source>
</evidence>
<feature type="coiled-coil region" evidence="8">
    <location>
        <begin position="2017"/>
        <end position="2044"/>
    </location>
</feature>
<evidence type="ECO:0000256" key="4">
    <source>
        <dbReference type="ARBA" id="ARBA00023027"/>
    </source>
</evidence>
<feature type="compositionally biased region" description="Polar residues" evidence="9">
    <location>
        <begin position="269"/>
        <end position="295"/>
    </location>
</feature>
<dbReference type="PROSITE" id="PS51154">
    <property type="entry name" value="MACRO"/>
    <property type="match status" value="2"/>
</dbReference>
<dbReference type="PROSITE" id="PS50102">
    <property type="entry name" value="RRM"/>
    <property type="match status" value="1"/>
</dbReference>
<feature type="region of interest" description="Disordered" evidence="9">
    <location>
        <begin position="498"/>
        <end position="520"/>
    </location>
</feature>
<dbReference type="InterPro" id="IPR002589">
    <property type="entry name" value="Macro_dom"/>
</dbReference>
<dbReference type="SUPFAM" id="SSF54928">
    <property type="entry name" value="RNA-binding domain, RBD"/>
    <property type="match status" value="2"/>
</dbReference>
<dbReference type="GO" id="GO:0003723">
    <property type="term" value="F:RNA binding"/>
    <property type="evidence" value="ECO:0007669"/>
    <property type="project" value="UniProtKB-UniRule"/>
</dbReference>
<dbReference type="Pfam" id="PF23084">
    <property type="entry name" value="KH_PARP14_1"/>
    <property type="match status" value="1"/>
</dbReference>
<keyword evidence="5" id="KW-0539">Nucleus</keyword>
<feature type="domain" description="Macro" evidence="12">
    <location>
        <begin position="1641"/>
        <end position="1816"/>
    </location>
</feature>
<evidence type="ECO:0000256" key="6">
    <source>
        <dbReference type="PROSITE-ProRule" id="PRU00176"/>
    </source>
</evidence>
<feature type="compositionally biased region" description="Basic and acidic residues" evidence="9">
    <location>
        <begin position="652"/>
        <end position="661"/>
    </location>
</feature>
<dbReference type="Gene3D" id="3.40.220.10">
    <property type="entry name" value="Leucine Aminopeptidase, subunit E, domain 1"/>
    <property type="match status" value="2"/>
</dbReference>
<dbReference type="Pfam" id="PF23085">
    <property type="entry name" value="RRM_PARP14_3"/>
    <property type="match status" value="2"/>
</dbReference>
<feature type="region of interest" description="Disordered" evidence="9">
    <location>
        <begin position="566"/>
        <end position="602"/>
    </location>
</feature>
<evidence type="ECO:0000259" key="10">
    <source>
        <dbReference type="PROSITE" id="PS50102"/>
    </source>
</evidence>
<dbReference type="CDD" id="cd12547">
    <property type="entry name" value="RRM1_2_PAR10"/>
    <property type="match status" value="2"/>
</dbReference>
<dbReference type="GO" id="GO:0005634">
    <property type="term" value="C:nucleus"/>
    <property type="evidence" value="ECO:0007669"/>
    <property type="project" value="UniProtKB-SubCell"/>
</dbReference>
<dbReference type="InterPro" id="IPR035979">
    <property type="entry name" value="RBD_domain_sf"/>
</dbReference>
<dbReference type="InterPro" id="IPR012317">
    <property type="entry name" value="Poly(ADP-ribose)pol_cat_dom"/>
</dbReference>
<dbReference type="PANTHER" id="PTHR14453:SF67">
    <property type="entry name" value="POLY [ADP-RIBOSE] POLYMERASE"/>
    <property type="match status" value="1"/>
</dbReference>
<dbReference type="SUPFAM" id="SSF56399">
    <property type="entry name" value="ADP-ribosylation"/>
    <property type="match status" value="1"/>
</dbReference>
<evidence type="ECO:0000256" key="3">
    <source>
        <dbReference type="ARBA" id="ARBA00022679"/>
    </source>
</evidence>
<gene>
    <name evidence="13" type="ORF">ACJMK2_005361</name>
</gene>
<comment type="subcellular location">
    <subcellularLocation>
        <location evidence="1">Nucleus</location>
    </subcellularLocation>
</comment>
<dbReference type="PANTHER" id="PTHR14453">
    <property type="entry name" value="PARP/ZINC FINGER CCCH TYPE DOMAIN CONTAINING PROTEIN"/>
    <property type="match status" value="1"/>
</dbReference>
<evidence type="ECO:0000259" key="12">
    <source>
        <dbReference type="PROSITE" id="PS51154"/>
    </source>
</evidence>
<comment type="caution">
    <text evidence="13">The sequence shown here is derived from an EMBL/GenBank/DDBJ whole genome shotgun (WGS) entry which is preliminary data.</text>
</comment>
<dbReference type="EC" id="2.4.2.-" evidence="7"/>
<evidence type="ECO:0000256" key="8">
    <source>
        <dbReference type="SAM" id="Coils"/>
    </source>
</evidence>
<feature type="compositionally biased region" description="Basic and acidic residues" evidence="9">
    <location>
        <begin position="636"/>
        <end position="645"/>
    </location>
</feature>
<accession>A0ABD3VQH5</accession>
<evidence type="ECO:0000256" key="7">
    <source>
        <dbReference type="RuleBase" id="RU362114"/>
    </source>
</evidence>
<dbReference type="Pfam" id="PF00644">
    <property type="entry name" value="PARP"/>
    <property type="match status" value="1"/>
</dbReference>
<evidence type="ECO:0000259" key="11">
    <source>
        <dbReference type="PROSITE" id="PS51059"/>
    </source>
</evidence>
<evidence type="ECO:0000256" key="5">
    <source>
        <dbReference type="ARBA" id="ARBA00023242"/>
    </source>
</evidence>
<dbReference type="Gene3D" id="3.30.70.330">
    <property type="match status" value="2"/>
</dbReference>
<dbReference type="EMBL" id="JBJQND010000010">
    <property type="protein sequence ID" value="KAL3863610.1"/>
    <property type="molecule type" value="Genomic_DNA"/>
</dbReference>
<keyword evidence="2 7" id="KW-0328">Glycosyltransferase</keyword>
<dbReference type="InterPro" id="IPR043472">
    <property type="entry name" value="Macro_dom-like"/>
</dbReference>
<feature type="compositionally biased region" description="Basic and acidic residues" evidence="9">
    <location>
        <begin position="298"/>
        <end position="311"/>
    </location>
</feature>
<dbReference type="Proteomes" id="UP001634394">
    <property type="component" value="Unassembled WGS sequence"/>
</dbReference>
<dbReference type="InterPro" id="IPR057044">
    <property type="entry name" value="PARP14_KH_1"/>
</dbReference>
<keyword evidence="3 7" id="KW-0808">Transferase</keyword>
<organism evidence="13 14">
    <name type="scientific">Sinanodonta woodiana</name>
    <name type="common">Chinese pond mussel</name>
    <name type="synonym">Anodonta woodiana</name>
    <dbReference type="NCBI Taxonomy" id="1069815"/>
    <lineage>
        <taxon>Eukaryota</taxon>
        <taxon>Metazoa</taxon>
        <taxon>Spiralia</taxon>
        <taxon>Lophotrochozoa</taxon>
        <taxon>Mollusca</taxon>
        <taxon>Bivalvia</taxon>
        <taxon>Autobranchia</taxon>
        <taxon>Heteroconchia</taxon>
        <taxon>Palaeoheterodonta</taxon>
        <taxon>Unionida</taxon>
        <taxon>Unionoidea</taxon>
        <taxon>Unionidae</taxon>
        <taxon>Unioninae</taxon>
        <taxon>Sinanodonta</taxon>
    </lineage>
</organism>
<reference evidence="13 14" key="1">
    <citation type="submission" date="2024-11" db="EMBL/GenBank/DDBJ databases">
        <title>Chromosome-level genome assembly of the freshwater bivalve Anodonta woodiana.</title>
        <authorList>
            <person name="Chen X."/>
        </authorList>
    </citation>
    <scope>NUCLEOTIDE SEQUENCE [LARGE SCALE GENOMIC DNA]</scope>
    <source>
        <strain evidence="13">MN2024</strain>
        <tissue evidence="13">Gills</tissue>
    </source>
</reference>
<sequence>MSDTSKRCVILKGLPANCTEQELQDCLKIRNLEAIKIHGHLESHTDKRWVILLPDFKAATECIKQGPWNVYLRSGEMTVTPDYCSECIIPDAWTLEEEIPESDTVDLTDDSWTKVDIESLPSVKSDDFFGSFHSHSSEEQTSLTPILGAEGQTADFTALEKLQLLETEDDSLQIFPEEIYQYPMLPYTMAVFEERRSGNTDKTFHDPYFQDVSPQPECCIPQSPKLIGQSTNNASLKSGSEAICIVQSKCTGDQSQTGSQENVKDTDTESIQMKKTYSKRGTISLSKNKSQTPTVDPSVKDKDFNQDRDSQLKSGSQHGKCNLISTFSAENVVSEEDEEDQNEVCLNQHHTEVSVHSENVPPVTSSPVNVPFNVEQIYSGIPTGHVMPGHVNSPGVTDRHMVPPGHAGPYLFPLQAPPFIPPGYLMNYSPYYWGHYGMPHLPPQPTVQHVPAQPKCPLPEAMSNTSHQDGAQPPHGRFSGHQEPIDSLRSVDVLAGPVKKDGGSVNMTGKPQCSSNAESFEQTKAIDRHERVEQDPRMIKRDDSDIYKDKTQPWIYPKLDEEQFSYNKDSPENKGYADRVNPGYSSHDGNERFKSHKESSSDALVDEIKRGMNINKTMARQPSEDHADTSCLVDREDCTGRKETDGASVAEETEKTPKHPETPRMIRVCGIAKSISKDALEMFFENTRKSGGGDIENLEWERKKGEAFITFKDPSVVQRVLEKQRREPFSLEKSDLSVEEYVPPPPDPLRLFLKNLSAGITEECLSLYLEPRCNALPTKIIFGRLPGTALVTFPEPPDIGLLLRRVKEKALQGQYIEVTRVPVTRCVQLRGLLPSTSRDTVVLYFENVKRSNGGPVKDLKKGRDKQSFYITFEKAEDAERVCRREHTIDKKEIQVCLYYECLDEDLDADDFSDLTHGVEDTVVELKLPDPVRLNNWNPQILRFLKNNRKHRAMFEKNLSDVHGVAKWPSSFEGDVIIECSMKADDEHANSLMKDWTTRVIKMVNSFIAGLDVAEFTLIQMAWPRVLDVLKTITIDNPEDVAVFLDQEKHNIAVAGPRANVQELKNVIKQMIITVEAKIKLEMMRVRETKQLKTFEIALLRMSHFIQEIEKMHPDLKFEIDQKERMAIFDGQADIVQKVMTQMHEKLNSFVSRSMQMSKPARNLLFAKETRKYIKQKMFAQKIVGVWDGRYDELLMFGRGEKEVIKAIQIVTACIVEKRIPLDEAMTQLVQGQQWSQLVEGILKKHTGKCAVEPDIKGILVVAVDDIFQDVFNEVKAFLDYHTVQETFLELNPELVKFIKQYRNDDIMELEKRFEKSLVKLYVADIGKQKGVKIKGTKDGCKSAKVAIAELAKSIITTEHVMANTVGLKELLQGSRGRGQLIIIEANWKCFIAMKNANKPDTWIQEGATGNNTSGSVDDEDQSLMSMDWQHSSENGSAVVYFGKIKVSVIKGELAKQKVDVIVNSTSAKLDLNTGAISKTILLYGGATIQKECLQLCPNGIIPGQVVVTNGGNLSCTKVYHGCLCTYDGSPQGKSVQLMEAFVYNCLKTADQSNVQTIAFPALGTGNLGFPADLVAKLMLTWIKSYSDTKRKQASLKDILLVVYPSDLKTIQAFMAVVGGTTVQSASSDQKVSPSSNITIVPGMCRCKFPGSVAMEIVQGDITKETTDAIVNSVLSDLDLTKGQVSKAILKAGGDSIQQECLAKDGDFKANGFAITNAGILKCKRIIHMVAKDKREDWEDMIKKVLFKADKLAYQSVSFPALGTGGKNLSPETIAQAMYSACAKFAESRPNSLKQIRVVMFQDTMWTTFVEAIKVHRSGRSESKAVGRLPRTREKMSSLVLSITADSRSNAQSAIRDIESFVKSEIMEREINSPRDIISKLLDRQVTKMELMGQGKAMVSVNQRKGIILVSGAPKEVLDTYDRVMKYLRNIELDKLKENQEKLKKQQEMNDLRLPVTWTRMANDENLKCVSLNPNDQEYIDVSQKFLASAGSAGQQAVMMRLAMHYGSPGLTVIKIERVQNKSLYQQYKAKKRQLEQQNNGRANEKELWHGTAITSIQNINHNGFNRSYSGSGSHGDGTYFAVNASYSVNGYCRVDAKGHRHIYLAHVMTGDSIVLGSGIRVLPPKDPMKPHITYDSTTDSLANPQMFVIFHDAQAYPSYHITFQ</sequence>
<keyword evidence="6" id="KW-0694">RNA-binding</keyword>
<dbReference type="SMART" id="SM00360">
    <property type="entry name" value="RRM"/>
    <property type="match status" value="3"/>
</dbReference>
<dbReference type="Pfam" id="PF01661">
    <property type="entry name" value="Macro"/>
    <property type="match status" value="2"/>
</dbReference>
<feature type="region of interest" description="Disordered" evidence="9">
    <location>
        <begin position="636"/>
        <end position="661"/>
    </location>
</feature>
<dbReference type="InterPro" id="IPR012677">
    <property type="entry name" value="Nucleotide-bd_a/b_plait_sf"/>
</dbReference>
<evidence type="ECO:0000313" key="13">
    <source>
        <dbReference type="EMBL" id="KAL3863610.1"/>
    </source>
</evidence>
<dbReference type="Gene3D" id="3.90.228.10">
    <property type="match status" value="1"/>
</dbReference>
<feature type="domain" description="RRM" evidence="10">
    <location>
        <begin position="664"/>
        <end position="743"/>
    </location>
</feature>
<feature type="domain" description="Macro" evidence="12">
    <location>
        <begin position="1433"/>
        <end position="1599"/>
    </location>
</feature>
<proteinExistence type="predicted"/>
<feature type="region of interest" description="Disordered" evidence="9">
    <location>
        <begin position="252"/>
        <end position="319"/>
    </location>
</feature>
<dbReference type="GO" id="GO:0003950">
    <property type="term" value="F:NAD+ poly-ADP-ribosyltransferase activity"/>
    <property type="evidence" value="ECO:0007669"/>
    <property type="project" value="UniProtKB-UniRule"/>
</dbReference>
<dbReference type="InterPro" id="IPR000504">
    <property type="entry name" value="RRM_dom"/>
</dbReference>
<keyword evidence="8" id="KW-0175">Coiled coil</keyword>
<keyword evidence="4 7" id="KW-0520">NAD</keyword>